<dbReference type="Proteomes" id="UP001186974">
    <property type="component" value="Unassembled WGS sequence"/>
</dbReference>
<sequence>MHAMGGDSFILGLFQPDIAVNRSGQILQLQSDDFDAFAKLAKSWAGSRKSRDRSGRSGKDYRIPHSWSCRPFTILHIPTTDGLDKTSVYGFSKDTQGLEEGGGLLPETLWELLGLVEEANPANGPDVDQKVLQRVEKISRHLQ</sequence>
<name>A0ACC3DDC9_9PEZI</name>
<dbReference type="EMBL" id="JAWDJW010006334">
    <property type="protein sequence ID" value="KAK3065601.1"/>
    <property type="molecule type" value="Genomic_DNA"/>
</dbReference>
<accession>A0ACC3DDC9</accession>
<protein>
    <submittedName>
        <fullName evidence="1">Uncharacterized protein</fullName>
    </submittedName>
</protein>
<organism evidence="1 2">
    <name type="scientific">Coniosporium uncinatum</name>
    <dbReference type="NCBI Taxonomy" id="93489"/>
    <lineage>
        <taxon>Eukaryota</taxon>
        <taxon>Fungi</taxon>
        <taxon>Dikarya</taxon>
        <taxon>Ascomycota</taxon>
        <taxon>Pezizomycotina</taxon>
        <taxon>Dothideomycetes</taxon>
        <taxon>Dothideomycetes incertae sedis</taxon>
        <taxon>Coniosporium</taxon>
    </lineage>
</organism>
<gene>
    <name evidence="1" type="ORF">LTS18_000078</name>
</gene>
<proteinExistence type="predicted"/>
<keyword evidence="2" id="KW-1185">Reference proteome</keyword>
<reference evidence="1" key="1">
    <citation type="submission" date="2024-09" db="EMBL/GenBank/DDBJ databases">
        <title>Black Yeasts Isolated from many extreme environments.</title>
        <authorList>
            <person name="Coleine C."/>
            <person name="Stajich J.E."/>
            <person name="Selbmann L."/>
        </authorList>
    </citation>
    <scope>NUCLEOTIDE SEQUENCE</scope>
    <source>
        <strain evidence="1">CCFEE 5737</strain>
    </source>
</reference>
<evidence type="ECO:0000313" key="1">
    <source>
        <dbReference type="EMBL" id="KAK3065601.1"/>
    </source>
</evidence>
<comment type="caution">
    <text evidence="1">The sequence shown here is derived from an EMBL/GenBank/DDBJ whole genome shotgun (WGS) entry which is preliminary data.</text>
</comment>
<evidence type="ECO:0000313" key="2">
    <source>
        <dbReference type="Proteomes" id="UP001186974"/>
    </source>
</evidence>